<reference evidence="2 3" key="1">
    <citation type="journal article" date="2015" name="Int. J. Syst. Evol. Microbiol.">
        <title>Amycolatopsis rhabdoformis sp. nov., an actinomycete isolated from a tropical forest soil.</title>
        <authorList>
            <person name="Souza W.R."/>
            <person name="Silva R.E."/>
            <person name="Goodfellow M."/>
            <person name="Busarakam K."/>
            <person name="Figueiro F.S."/>
            <person name="Ferreira D."/>
            <person name="Rodrigues-Filho E."/>
            <person name="Moraes L.A.B."/>
            <person name="Zucchi T.D."/>
        </authorList>
    </citation>
    <scope>NUCLEOTIDE SEQUENCE [LARGE SCALE GENOMIC DNA]</scope>
    <source>
        <strain evidence="2 3">NCIMB 14900</strain>
    </source>
</reference>
<dbReference type="EMBL" id="CP142149">
    <property type="protein sequence ID" value="WSE34047.1"/>
    <property type="molecule type" value="Genomic_DNA"/>
</dbReference>
<sequence length="62" mass="6351">MTRETAQECSFAEGEVFEPRLPLTAGGGGGVGDQTAGDDGDHADDAGFLGFGAHPSQRRGRS</sequence>
<gene>
    <name evidence="2" type="ORF">VSH64_18415</name>
</gene>
<feature type="region of interest" description="Disordered" evidence="1">
    <location>
        <begin position="1"/>
        <end position="62"/>
    </location>
</feature>
<evidence type="ECO:0000313" key="2">
    <source>
        <dbReference type="EMBL" id="WSE34047.1"/>
    </source>
</evidence>
<protein>
    <submittedName>
        <fullName evidence="2">Uncharacterized protein</fullName>
    </submittedName>
</protein>
<accession>A0ABZ1II34</accession>
<dbReference type="RefSeq" id="WP_326836845.1">
    <property type="nucleotide sequence ID" value="NZ_CP142149.1"/>
</dbReference>
<name>A0ABZ1II34_9PSEU</name>
<dbReference type="Proteomes" id="UP001330812">
    <property type="component" value="Chromosome"/>
</dbReference>
<organism evidence="2 3">
    <name type="scientific">Amycolatopsis rhabdoformis</name>
    <dbReference type="NCBI Taxonomy" id="1448059"/>
    <lineage>
        <taxon>Bacteria</taxon>
        <taxon>Bacillati</taxon>
        <taxon>Actinomycetota</taxon>
        <taxon>Actinomycetes</taxon>
        <taxon>Pseudonocardiales</taxon>
        <taxon>Pseudonocardiaceae</taxon>
        <taxon>Amycolatopsis</taxon>
    </lineage>
</organism>
<evidence type="ECO:0000313" key="3">
    <source>
        <dbReference type="Proteomes" id="UP001330812"/>
    </source>
</evidence>
<keyword evidence="3" id="KW-1185">Reference proteome</keyword>
<evidence type="ECO:0000256" key="1">
    <source>
        <dbReference type="SAM" id="MobiDB-lite"/>
    </source>
</evidence>
<proteinExistence type="predicted"/>